<organism evidence="1">
    <name type="scientific">viral metagenome</name>
    <dbReference type="NCBI Taxonomy" id="1070528"/>
    <lineage>
        <taxon>unclassified sequences</taxon>
        <taxon>metagenomes</taxon>
        <taxon>organismal metagenomes</taxon>
    </lineage>
</organism>
<name>A0A6M3JMU4_9ZZZZ</name>
<evidence type="ECO:0000313" key="1">
    <source>
        <dbReference type="EMBL" id="QJA71170.1"/>
    </source>
</evidence>
<dbReference type="AlphaFoldDB" id="A0A6M3JMU4"/>
<reference evidence="1" key="1">
    <citation type="submission" date="2020-03" db="EMBL/GenBank/DDBJ databases">
        <title>The deep terrestrial virosphere.</title>
        <authorList>
            <person name="Holmfeldt K."/>
            <person name="Nilsson E."/>
            <person name="Simone D."/>
            <person name="Lopez-Fernandez M."/>
            <person name="Wu X."/>
            <person name="de Brujin I."/>
            <person name="Lundin D."/>
            <person name="Andersson A."/>
            <person name="Bertilsson S."/>
            <person name="Dopson M."/>
        </authorList>
    </citation>
    <scope>NUCLEOTIDE SEQUENCE</scope>
    <source>
        <strain evidence="1">MM415A03350</strain>
    </source>
</reference>
<evidence type="ECO:0008006" key="2">
    <source>
        <dbReference type="Google" id="ProtNLM"/>
    </source>
</evidence>
<proteinExistence type="predicted"/>
<sequence>MSKLELQSRSGDVIHQTLEMAKKDGHSCVSKIWYDKTISLDDGLEKVANAKRKRNDILTEFRHMRVEVDPAGLLCVRNTPTDKRYYPTDYAWGKICHWHNMPTNAVRNFTVDVENEKKPELTIRRNKIDSEIAQLWFDRQRKSVDSDKKFLFRTYQDGTLRTMVSERYAIIDNEWYLGTLKDLFSAMGKTDEPRLSHWRGDEDTIYGNLLIPDTVREEDDSDYGGMISMGNCEIGKRVLSQYPSIFRAICMNGCIWDQNKGFQIRKKHMGEIDYSDLRDRIMTNIHKQIPLVKEGIDTFLSMKTRKVEKVSMNRILAIVAKTYGIGLGAKGQIHGVADEYVKHESEYKNLFGIANAITRAGQALDNEEWVRFDGIAGSLAALPSSKWEAMQARARNLTADDLEEVYGFVP</sequence>
<dbReference type="EMBL" id="MT141851">
    <property type="protein sequence ID" value="QJA71170.1"/>
    <property type="molecule type" value="Genomic_DNA"/>
</dbReference>
<accession>A0A6M3JMU4</accession>
<protein>
    <recommendedName>
        <fullName evidence="2">DUF932 domain-containing protein</fullName>
    </recommendedName>
</protein>
<gene>
    <name evidence="1" type="ORF">MM415A03350_0008</name>
</gene>